<reference evidence="1 2" key="1">
    <citation type="submission" date="2014-04" db="EMBL/GenBank/DDBJ databases">
        <authorList>
            <consortium name="DOE Joint Genome Institute"/>
            <person name="Kuo A."/>
            <person name="Martino E."/>
            <person name="Perotto S."/>
            <person name="Kohler A."/>
            <person name="Nagy L.G."/>
            <person name="Floudas D."/>
            <person name="Copeland A."/>
            <person name="Barry K.W."/>
            <person name="Cichocki N."/>
            <person name="Veneault-Fourrey C."/>
            <person name="LaButti K."/>
            <person name="Lindquist E.A."/>
            <person name="Lipzen A."/>
            <person name="Lundell T."/>
            <person name="Morin E."/>
            <person name="Murat C."/>
            <person name="Sun H."/>
            <person name="Tunlid A."/>
            <person name="Henrissat B."/>
            <person name="Grigoriev I.V."/>
            <person name="Hibbett D.S."/>
            <person name="Martin F."/>
            <person name="Nordberg H.P."/>
            <person name="Cantor M.N."/>
            <person name="Hua S.X."/>
        </authorList>
    </citation>
    <scope>NUCLEOTIDE SEQUENCE [LARGE SCALE GENOMIC DNA]</scope>
    <source>
        <strain evidence="1 2">Zn</strain>
    </source>
</reference>
<protein>
    <submittedName>
        <fullName evidence="1">Uncharacterized protein</fullName>
    </submittedName>
</protein>
<dbReference type="Proteomes" id="UP000054321">
    <property type="component" value="Unassembled WGS sequence"/>
</dbReference>
<proteinExistence type="predicted"/>
<name>A0A0C3H4A8_OIDMZ</name>
<sequence>MLTAADVDGSILLSSVPETSAATVTKTVSLLPIVQASRLLLVEKLTWTHSSVKMAHLEGVGAVAAPAKMLSPVANMQKTRRVRRFMLIRPNQIWGTGSERGLTMRRKKKYEVLELRSFGQGKEHKMVGTVGIMGVAEELWVKGDQRGMRERGGCWSPRRRWEEDGWSVSESMAVCW</sequence>
<dbReference type="InParanoid" id="A0A0C3H4A8"/>
<organism evidence="1 2">
    <name type="scientific">Oidiodendron maius (strain Zn)</name>
    <dbReference type="NCBI Taxonomy" id="913774"/>
    <lineage>
        <taxon>Eukaryota</taxon>
        <taxon>Fungi</taxon>
        <taxon>Dikarya</taxon>
        <taxon>Ascomycota</taxon>
        <taxon>Pezizomycotina</taxon>
        <taxon>Leotiomycetes</taxon>
        <taxon>Leotiomycetes incertae sedis</taxon>
        <taxon>Myxotrichaceae</taxon>
        <taxon>Oidiodendron</taxon>
    </lineage>
</organism>
<dbReference type="AlphaFoldDB" id="A0A0C3H4A8"/>
<keyword evidence="2" id="KW-1185">Reference proteome</keyword>
<evidence type="ECO:0000313" key="1">
    <source>
        <dbReference type="EMBL" id="KIM98169.1"/>
    </source>
</evidence>
<evidence type="ECO:0000313" key="2">
    <source>
        <dbReference type="Proteomes" id="UP000054321"/>
    </source>
</evidence>
<reference evidence="2" key="2">
    <citation type="submission" date="2015-01" db="EMBL/GenBank/DDBJ databases">
        <title>Evolutionary Origins and Diversification of the Mycorrhizal Mutualists.</title>
        <authorList>
            <consortium name="DOE Joint Genome Institute"/>
            <consortium name="Mycorrhizal Genomics Consortium"/>
            <person name="Kohler A."/>
            <person name="Kuo A."/>
            <person name="Nagy L.G."/>
            <person name="Floudas D."/>
            <person name="Copeland A."/>
            <person name="Barry K.W."/>
            <person name="Cichocki N."/>
            <person name="Veneault-Fourrey C."/>
            <person name="LaButti K."/>
            <person name="Lindquist E.A."/>
            <person name="Lipzen A."/>
            <person name="Lundell T."/>
            <person name="Morin E."/>
            <person name="Murat C."/>
            <person name="Riley R."/>
            <person name="Ohm R."/>
            <person name="Sun H."/>
            <person name="Tunlid A."/>
            <person name="Henrissat B."/>
            <person name="Grigoriev I.V."/>
            <person name="Hibbett D.S."/>
            <person name="Martin F."/>
        </authorList>
    </citation>
    <scope>NUCLEOTIDE SEQUENCE [LARGE SCALE GENOMIC DNA]</scope>
    <source>
        <strain evidence="2">Zn</strain>
    </source>
</reference>
<dbReference type="EMBL" id="KN832881">
    <property type="protein sequence ID" value="KIM98169.1"/>
    <property type="molecule type" value="Genomic_DNA"/>
</dbReference>
<dbReference type="HOGENOM" id="CLU_1525624_0_0_1"/>
<gene>
    <name evidence="1" type="ORF">OIDMADRAFT_32068</name>
</gene>
<accession>A0A0C3H4A8</accession>